<dbReference type="EMBL" id="JACSQL010000005">
    <property type="protein sequence ID" value="MBD7969049.1"/>
    <property type="molecule type" value="Genomic_DNA"/>
</dbReference>
<protein>
    <submittedName>
        <fullName evidence="9">M56 family metallopeptidase</fullName>
    </submittedName>
</protein>
<keyword evidence="7" id="KW-0812">Transmembrane</keyword>
<evidence type="ECO:0000256" key="4">
    <source>
        <dbReference type="ARBA" id="ARBA00022833"/>
    </source>
</evidence>
<feature type="transmembrane region" description="Helical" evidence="7">
    <location>
        <begin position="54"/>
        <end position="78"/>
    </location>
</feature>
<keyword evidence="5 6" id="KW-0482">Metalloprotease</keyword>
<keyword evidence="7" id="KW-1133">Transmembrane helix</keyword>
<dbReference type="RefSeq" id="WP_191800671.1">
    <property type="nucleotide sequence ID" value="NZ_JACSQL010000005.1"/>
</dbReference>
<dbReference type="InterPro" id="IPR052173">
    <property type="entry name" value="Beta-lactam_resp_regulator"/>
</dbReference>
<keyword evidence="3 6" id="KW-0378">Hydrolase</keyword>
<evidence type="ECO:0000256" key="3">
    <source>
        <dbReference type="ARBA" id="ARBA00022801"/>
    </source>
</evidence>
<evidence type="ECO:0000256" key="5">
    <source>
        <dbReference type="ARBA" id="ARBA00023049"/>
    </source>
</evidence>
<feature type="transmembrane region" description="Helical" evidence="7">
    <location>
        <begin position="9"/>
        <end position="34"/>
    </location>
</feature>
<keyword evidence="4 6" id="KW-0862">Zinc</keyword>
<dbReference type="PANTHER" id="PTHR34978:SF3">
    <property type="entry name" value="SLR0241 PROTEIN"/>
    <property type="match status" value="1"/>
</dbReference>
<gene>
    <name evidence="9" type="ORF">H9647_13310</name>
</gene>
<evidence type="ECO:0000259" key="8">
    <source>
        <dbReference type="Pfam" id="PF01435"/>
    </source>
</evidence>
<reference evidence="9 10" key="1">
    <citation type="submission" date="2020-08" db="EMBL/GenBank/DDBJ databases">
        <title>A Genomic Blueprint of the Chicken Gut Microbiome.</title>
        <authorList>
            <person name="Gilroy R."/>
            <person name="Ravi A."/>
            <person name="Getino M."/>
            <person name="Pursley I."/>
            <person name="Horton D.L."/>
            <person name="Alikhan N.-F."/>
            <person name="Baker D."/>
            <person name="Gharbi K."/>
            <person name="Hall N."/>
            <person name="Watson M."/>
            <person name="Adriaenssens E.M."/>
            <person name="Foster-Nyarko E."/>
            <person name="Jarju S."/>
            <person name="Secka A."/>
            <person name="Antonio M."/>
            <person name="Oren A."/>
            <person name="Chaudhuri R."/>
            <person name="La Ragione R.M."/>
            <person name="Hildebrand F."/>
            <person name="Pallen M.J."/>
        </authorList>
    </citation>
    <scope>NUCLEOTIDE SEQUENCE [LARGE SCALE GENOMIC DNA]</scope>
    <source>
        <strain evidence="9 10">Sa2BVA9</strain>
    </source>
</reference>
<keyword evidence="7" id="KW-0472">Membrane</keyword>
<keyword evidence="10" id="KW-1185">Reference proteome</keyword>
<comment type="cofactor">
    <cofactor evidence="6">
        <name>Zn(2+)</name>
        <dbReference type="ChEBI" id="CHEBI:29105"/>
    </cofactor>
    <text evidence="6">Binds 1 zinc ion per subunit.</text>
</comment>
<evidence type="ECO:0000313" key="10">
    <source>
        <dbReference type="Proteomes" id="UP000608071"/>
    </source>
</evidence>
<name>A0ABR8T0C2_9BACL</name>
<dbReference type="Gene3D" id="3.30.2010.10">
    <property type="entry name" value="Metalloproteases ('zincins'), catalytic domain"/>
    <property type="match status" value="1"/>
</dbReference>
<dbReference type="InterPro" id="IPR001915">
    <property type="entry name" value="Peptidase_M48"/>
</dbReference>
<dbReference type="PANTHER" id="PTHR34978">
    <property type="entry name" value="POSSIBLE SENSOR-TRANSDUCER PROTEIN BLAR"/>
    <property type="match status" value="1"/>
</dbReference>
<dbReference type="Proteomes" id="UP000608071">
    <property type="component" value="Unassembled WGS sequence"/>
</dbReference>
<proteinExistence type="inferred from homology"/>
<evidence type="ECO:0000256" key="6">
    <source>
        <dbReference type="RuleBase" id="RU003983"/>
    </source>
</evidence>
<feature type="transmembrane region" description="Helical" evidence="7">
    <location>
        <begin position="263"/>
        <end position="285"/>
    </location>
</feature>
<comment type="caution">
    <text evidence="9">The sequence shown here is derived from an EMBL/GenBank/DDBJ whole genome shotgun (WGS) entry which is preliminary data.</text>
</comment>
<organism evidence="9 10">
    <name type="scientific">Paenibacillus gallinarum</name>
    <dbReference type="NCBI Taxonomy" id="2762232"/>
    <lineage>
        <taxon>Bacteria</taxon>
        <taxon>Bacillati</taxon>
        <taxon>Bacillota</taxon>
        <taxon>Bacilli</taxon>
        <taxon>Bacillales</taxon>
        <taxon>Paenibacillaceae</taxon>
        <taxon>Paenibacillus</taxon>
    </lineage>
</organism>
<evidence type="ECO:0000313" key="9">
    <source>
        <dbReference type="EMBL" id="MBD7969049.1"/>
    </source>
</evidence>
<keyword evidence="1 6" id="KW-0645">Protease</keyword>
<comment type="similarity">
    <text evidence="6">Belongs to the peptidase M48 family.</text>
</comment>
<feature type="transmembrane region" description="Helical" evidence="7">
    <location>
        <begin position="171"/>
        <end position="190"/>
    </location>
</feature>
<keyword evidence="2" id="KW-0479">Metal-binding</keyword>
<sequence>MKWALRSRMLFCCGILICGAVYIQMGLYVVHMIWGFQTTFNLFTWCTHWMREFGLLSVIHLLNVFVAGTFLLTFYYICTQLIGGARALKYIYKLTDVHLTTYYVKRYPNLTLHKYLVVIRTHEPVAFACGLFRRRIVLSSGLIQLLDEQEIEAVLYHEHYHLRHYDPLKTFLLTLGVSTIGYIPILKSILFNFKMVREIMADHDAITKAGTPVGLGGALLKLLGTSVNSGFHSGMVSSFAAESTVNDRIAWILEPDKELPLRISGSCLLCSVFILIALFAVFNVVPH</sequence>
<evidence type="ECO:0000256" key="2">
    <source>
        <dbReference type="ARBA" id="ARBA00022723"/>
    </source>
</evidence>
<dbReference type="Pfam" id="PF01435">
    <property type="entry name" value="Peptidase_M48"/>
    <property type="match status" value="1"/>
</dbReference>
<accession>A0ABR8T0C2</accession>
<evidence type="ECO:0000256" key="7">
    <source>
        <dbReference type="SAM" id="Phobius"/>
    </source>
</evidence>
<feature type="domain" description="Peptidase M48" evidence="8">
    <location>
        <begin position="116"/>
        <end position="200"/>
    </location>
</feature>
<evidence type="ECO:0000256" key="1">
    <source>
        <dbReference type="ARBA" id="ARBA00022670"/>
    </source>
</evidence>
<dbReference type="CDD" id="cd07326">
    <property type="entry name" value="M56_BlaR1_MecR1_like"/>
    <property type="match status" value="1"/>
</dbReference>